<dbReference type="STRING" id="1817883.A3G31_07895"/>
<feature type="domain" description="Orn/DAP/Arg decarboxylase 2 C-terminal" evidence="15">
    <location>
        <begin position="30"/>
        <end position="370"/>
    </location>
</feature>
<accession>A0A1F7SHY9</accession>
<feature type="active site" description="Proton donor" evidence="13">
    <location>
        <position position="343"/>
    </location>
</feature>
<keyword evidence="3 12" id="KW-0210">Decarboxylase</keyword>
<evidence type="ECO:0000256" key="1">
    <source>
        <dbReference type="ARBA" id="ARBA00001933"/>
    </source>
</evidence>
<evidence type="ECO:0000256" key="6">
    <source>
        <dbReference type="ARBA" id="ARBA00023239"/>
    </source>
</evidence>
<dbReference type="InterPro" id="IPR002986">
    <property type="entry name" value="DAP_deCOOHase_LysA"/>
</dbReference>
<dbReference type="AlphaFoldDB" id="A0A1F7SHY9"/>
<evidence type="ECO:0000256" key="12">
    <source>
        <dbReference type="HAMAP-Rule" id="MF_02120"/>
    </source>
</evidence>
<feature type="binding site" evidence="12">
    <location>
        <position position="372"/>
    </location>
    <ligand>
        <name>substrate</name>
    </ligand>
</feature>
<evidence type="ECO:0000256" key="13">
    <source>
        <dbReference type="PIRSR" id="PIRSR600183-50"/>
    </source>
</evidence>
<feature type="binding site" evidence="12">
    <location>
        <position position="312"/>
    </location>
    <ligand>
        <name>substrate</name>
    </ligand>
</feature>
<dbReference type="NCBIfam" id="TIGR01048">
    <property type="entry name" value="lysA"/>
    <property type="match status" value="1"/>
</dbReference>
<evidence type="ECO:0000256" key="2">
    <source>
        <dbReference type="ARBA" id="ARBA00022605"/>
    </source>
</evidence>
<dbReference type="InterPro" id="IPR029066">
    <property type="entry name" value="PLP-binding_barrel"/>
</dbReference>
<dbReference type="UniPathway" id="UPA00034">
    <property type="reaction ID" value="UER00027"/>
</dbReference>
<evidence type="ECO:0000256" key="7">
    <source>
        <dbReference type="ARBA" id="ARBA00050464"/>
    </source>
</evidence>
<dbReference type="PRINTS" id="PR01179">
    <property type="entry name" value="ODADCRBXLASE"/>
</dbReference>
<keyword evidence="2 12" id="KW-0028">Amino-acid biosynthesis</keyword>
<dbReference type="Gene3D" id="2.40.37.10">
    <property type="entry name" value="Lyase, Ornithine Decarboxylase, Chain A, domain 1"/>
    <property type="match status" value="1"/>
</dbReference>
<evidence type="ECO:0000313" key="18">
    <source>
        <dbReference type="Proteomes" id="UP000178082"/>
    </source>
</evidence>
<comment type="subunit">
    <text evidence="12">Homodimer.</text>
</comment>
<feature type="modified residue" description="N6-(pyridoxal phosphate)lysine" evidence="12 13">
    <location>
        <position position="60"/>
    </location>
</feature>
<evidence type="ECO:0000256" key="14">
    <source>
        <dbReference type="RuleBase" id="RU003738"/>
    </source>
</evidence>
<evidence type="ECO:0000256" key="4">
    <source>
        <dbReference type="ARBA" id="ARBA00022898"/>
    </source>
</evidence>
<comment type="caution">
    <text evidence="17">The sequence shown here is derived from an EMBL/GenBank/DDBJ whole genome shotgun (WGS) entry which is preliminary data.</text>
</comment>
<dbReference type="EC" id="4.1.1.20" evidence="10 12"/>
<evidence type="ECO:0000256" key="10">
    <source>
        <dbReference type="ARBA" id="ARBA00066427"/>
    </source>
</evidence>
<keyword evidence="6 12" id="KW-0456">Lyase</keyword>
<evidence type="ECO:0000256" key="11">
    <source>
        <dbReference type="ARBA" id="ARBA00074972"/>
    </source>
</evidence>
<evidence type="ECO:0000256" key="5">
    <source>
        <dbReference type="ARBA" id="ARBA00023154"/>
    </source>
</evidence>
<feature type="binding site" evidence="12">
    <location>
        <position position="276"/>
    </location>
    <ligand>
        <name>substrate</name>
    </ligand>
</feature>
<dbReference type="Gene3D" id="3.20.20.10">
    <property type="entry name" value="Alanine racemase"/>
    <property type="match status" value="1"/>
</dbReference>
<proteinExistence type="inferred from homology"/>
<evidence type="ECO:0000256" key="9">
    <source>
        <dbReference type="ARBA" id="ARBA00060983"/>
    </source>
</evidence>
<gene>
    <name evidence="12" type="primary">lysA</name>
    <name evidence="17" type="ORF">A3G31_07895</name>
</gene>
<reference evidence="17 18" key="1">
    <citation type="journal article" date="2016" name="Nat. Commun.">
        <title>Thousands of microbial genomes shed light on interconnected biogeochemical processes in an aquifer system.</title>
        <authorList>
            <person name="Anantharaman K."/>
            <person name="Brown C.T."/>
            <person name="Hug L.A."/>
            <person name="Sharon I."/>
            <person name="Castelle C.J."/>
            <person name="Probst A.J."/>
            <person name="Thomas B.C."/>
            <person name="Singh A."/>
            <person name="Wilkins M.J."/>
            <person name="Karaoz U."/>
            <person name="Brodie E.L."/>
            <person name="Williams K.H."/>
            <person name="Hubbard S.S."/>
            <person name="Banfield J.F."/>
        </authorList>
    </citation>
    <scope>NUCLEOTIDE SEQUENCE [LARGE SCALE GENOMIC DNA]</scope>
</reference>
<dbReference type="Proteomes" id="UP000178082">
    <property type="component" value="Unassembled WGS sequence"/>
</dbReference>
<dbReference type="InterPro" id="IPR022643">
    <property type="entry name" value="De-COase2_C"/>
</dbReference>
<dbReference type="EMBL" id="MGDI01000025">
    <property type="protein sequence ID" value="OGL53413.1"/>
    <property type="molecule type" value="Genomic_DNA"/>
</dbReference>
<dbReference type="PRINTS" id="PR01181">
    <property type="entry name" value="DAPDCRBXLASE"/>
</dbReference>
<dbReference type="PANTHER" id="PTHR43727">
    <property type="entry name" value="DIAMINOPIMELATE DECARBOXYLASE"/>
    <property type="match status" value="1"/>
</dbReference>
<dbReference type="InterPro" id="IPR009006">
    <property type="entry name" value="Ala_racemase/Decarboxylase_C"/>
</dbReference>
<keyword evidence="4 12" id="KW-0663">Pyridoxal phosphate</keyword>
<feature type="binding site" evidence="12">
    <location>
        <position position="239"/>
    </location>
    <ligand>
        <name>pyridoxal 5'-phosphate</name>
        <dbReference type="ChEBI" id="CHEBI:597326"/>
    </ligand>
</feature>
<dbReference type="GO" id="GO:0008836">
    <property type="term" value="F:diaminopimelate decarboxylase activity"/>
    <property type="evidence" value="ECO:0007669"/>
    <property type="project" value="UniProtKB-UniRule"/>
</dbReference>
<dbReference type="FunFam" id="2.40.37.10:FF:000003">
    <property type="entry name" value="Diaminopimelate decarboxylase"/>
    <property type="match status" value="1"/>
</dbReference>
<feature type="binding site" evidence="12">
    <location>
        <position position="344"/>
    </location>
    <ligand>
        <name>substrate</name>
    </ligand>
</feature>
<keyword evidence="5 12" id="KW-0457">Lysine biosynthesis</keyword>
<evidence type="ECO:0000313" key="17">
    <source>
        <dbReference type="EMBL" id="OGL53413.1"/>
    </source>
</evidence>
<feature type="binding site" evidence="12">
    <location>
        <begin position="273"/>
        <end position="276"/>
    </location>
    <ligand>
        <name>pyridoxal 5'-phosphate</name>
        <dbReference type="ChEBI" id="CHEBI:597326"/>
    </ligand>
</feature>
<dbReference type="PANTHER" id="PTHR43727:SF2">
    <property type="entry name" value="GROUP IV DECARBOXYLASE"/>
    <property type="match status" value="1"/>
</dbReference>
<sequence length="417" mass="46618">MHLFQYKKEQLLCEEVSVKKIAEKVGTPFYLYSFNTLEKHFRVFDNAFSEIPHITCYSLKANSNLAVLSLFSKLGGGADIMSGGELYRALKAGFDPQKITYAGPGKTEAEIEYALKSNILMFNVESPQEAESINRVAGRLGKKARIAFRVNPDVDPITHPYISTGLKENKFGINIKKAMEEFKKASSMKNLDVAGVHEHIGSQITKITPFLDAIKRVKNFIINLRREGINIRYFDIGGGLGITYKDEKPPHPKELAKAIIPVLKDLGCTVVFEPGRVIVGNAGILVSRVLYVKKNENKTFVIVDAGMNDLIRPSLYGSYQEILPVSKRKRAKSIIVDIVGPICESGDFLAKKRKLQELKQGDLVAVMSAGAYGFAMSSNYNSRRRVAEVIVRGKEVYVTRKRESYEDLIRGESIPRM</sequence>
<dbReference type="GO" id="GO:0030170">
    <property type="term" value="F:pyridoxal phosphate binding"/>
    <property type="evidence" value="ECO:0007669"/>
    <property type="project" value="UniProtKB-UniRule"/>
</dbReference>
<dbReference type="Pfam" id="PF02784">
    <property type="entry name" value="Orn_Arg_deC_N"/>
    <property type="match status" value="1"/>
</dbReference>
<comment type="similarity">
    <text evidence="9 12">Belongs to the Orn/Lys/Arg decarboxylase class-II family. LysA subfamily.</text>
</comment>
<dbReference type="InterPro" id="IPR022657">
    <property type="entry name" value="De-COase2_CS"/>
</dbReference>
<organism evidence="17 18">
    <name type="scientific">Candidatus Schekmanbacteria bacterium RIFCSPLOWO2_12_FULL_38_15</name>
    <dbReference type="NCBI Taxonomy" id="1817883"/>
    <lineage>
        <taxon>Bacteria</taxon>
        <taxon>Candidatus Schekmaniibacteriota</taxon>
    </lineage>
</organism>
<dbReference type="FunFam" id="3.20.20.10:FF:000003">
    <property type="entry name" value="Diaminopimelate decarboxylase"/>
    <property type="match status" value="1"/>
</dbReference>
<evidence type="ECO:0000259" key="16">
    <source>
        <dbReference type="Pfam" id="PF02784"/>
    </source>
</evidence>
<protein>
    <recommendedName>
        <fullName evidence="11 12">Diaminopimelate decarboxylase</fullName>
        <shortName evidence="12">DAP decarboxylase</shortName>
        <shortName evidence="12">DAPDC</shortName>
        <ecNumber evidence="10 12">4.1.1.20</ecNumber>
    </recommendedName>
</protein>
<dbReference type="Pfam" id="PF00278">
    <property type="entry name" value="Orn_DAP_Arg_deC"/>
    <property type="match status" value="1"/>
</dbReference>
<dbReference type="HAMAP" id="MF_02120">
    <property type="entry name" value="LysA"/>
    <property type="match status" value="1"/>
</dbReference>
<evidence type="ECO:0000256" key="8">
    <source>
        <dbReference type="ARBA" id="ARBA00060643"/>
    </source>
</evidence>
<feature type="domain" description="Orn/DAP/Arg decarboxylase 2 N-terminal" evidence="16">
    <location>
        <begin position="36"/>
        <end position="279"/>
    </location>
</feature>
<comment type="function">
    <text evidence="12">Specifically catalyzes the decarboxylation of meso-diaminopimelate (meso-DAP) to L-lysine.</text>
</comment>
<feature type="binding site" evidence="12">
    <location>
        <position position="372"/>
    </location>
    <ligand>
        <name>pyridoxal 5'-phosphate</name>
        <dbReference type="ChEBI" id="CHEBI:597326"/>
    </ligand>
</feature>
<dbReference type="GO" id="GO:0009089">
    <property type="term" value="P:lysine biosynthetic process via diaminopimelate"/>
    <property type="evidence" value="ECO:0007669"/>
    <property type="project" value="UniProtKB-UniRule"/>
</dbReference>
<evidence type="ECO:0000259" key="15">
    <source>
        <dbReference type="Pfam" id="PF00278"/>
    </source>
</evidence>
<comment type="pathway">
    <text evidence="8 12 14">Amino-acid biosynthesis; L-lysine biosynthesis via DAP pathway; L-lysine from DL-2,6-diaminopimelate: step 1/1.</text>
</comment>
<dbReference type="CDD" id="cd06828">
    <property type="entry name" value="PLPDE_III_DapDC"/>
    <property type="match status" value="1"/>
</dbReference>
<dbReference type="InterPro" id="IPR022644">
    <property type="entry name" value="De-COase2_N"/>
</dbReference>
<name>A0A1F7SHY9_9BACT</name>
<dbReference type="PROSITE" id="PS00879">
    <property type="entry name" value="ODR_DC_2_2"/>
    <property type="match status" value="1"/>
</dbReference>
<feature type="binding site" evidence="12">
    <location>
        <position position="316"/>
    </location>
    <ligand>
        <name>substrate</name>
    </ligand>
</feature>
<dbReference type="InterPro" id="IPR000183">
    <property type="entry name" value="Orn/DAP/Arg_de-COase"/>
</dbReference>
<dbReference type="SUPFAM" id="SSF51419">
    <property type="entry name" value="PLP-binding barrel"/>
    <property type="match status" value="1"/>
</dbReference>
<comment type="catalytic activity">
    <reaction evidence="7 12 14">
        <text>meso-2,6-diaminopimelate + H(+) = L-lysine + CO2</text>
        <dbReference type="Rhea" id="RHEA:15101"/>
        <dbReference type="ChEBI" id="CHEBI:15378"/>
        <dbReference type="ChEBI" id="CHEBI:16526"/>
        <dbReference type="ChEBI" id="CHEBI:32551"/>
        <dbReference type="ChEBI" id="CHEBI:57791"/>
        <dbReference type="EC" id="4.1.1.20"/>
    </reaction>
</comment>
<dbReference type="SUPFAM" id="SSF50621">
    <property type="entry name" value="Alanine racemase C-terminal domain-like"/>
    <property type="match status" value="1"/>
</dbReference>
<comment type="cofactor">
    <cofactor evidence="1 12 13 14">
        <name>pyridoxal 5'-phosphate</name>
        <dbReference type="ChEBI" id="CHEBI:597326"/>
    </cofactor>
</comment>
<evidence type="ECO:0000256" key="3">
    <source>
        <dbReference type="ARBA" id="ARBA00022793"/>
    </source>
</evidence>